<evidence type="ECO:0000313" key="4">
    <source>
        <dbReference type="Proteomes" id="UP001379235"/>
    </source>
</evidence>
<evidence type="ECO:0000256" key="1">
    <source>
        <dbReference type="SAM" id="MobiDB-lite"/>
    </source>
</evidence>
<proteinExistence type="predicted"/>
<name>A0ABU8S9T2_9SPHN</name>
<organism evidence="3 4">
    <name type="scientific">Novosphingobium aquae</name>
    <dbReference type="NCBI Taxonomy" id="3133435"/>
    <lineage>
        <taxon>Bacteria</taxon>
        <taxon>Pseudomonadati</taxon>
        <taxon>Pseudomonadota</taxon>
        <taxon>Alphaproteobacteria</taxon>
        <taxon>Sphingomonadales</taxon>
        <taxon>Sphingomonadaceae</taxon>
        <taxon>Novosphingobium</taxon>
    </lineage>
</organism>
<reference evidence="3 4" key="1">
    <citation type="submission" date="2024-03" db="EMBL/GenBank/DDBJ databases">
        <authorList>
            <person name="Jo J.-H."/>
        </authorList>
    </citation>
    <scope>NUCLEOTIDE SEQUENCE [LARGE SCALE GENOMIC DNA]</scope>
    <source>
        <strain evidence="3 4">AS3R-12</strain>
    </source>
</reference>
<protein>
    <submittedName>
        <fullName evidence="3">NepR family anti-sigma factor</fullName>
    </submittedName>
</protein>
<evidence type="ECO:0000259" key="2">
    <source>
        <dbReference type="Pfam" id="PF18557"/>
    </source>
</evidence>
<comment type="caution">
    <text evidence="3">The sequence shown here is derived from an EMBL/GenBank/DDBJ whole genome shotgun (WGS) entry which is preliminary data.</text>
</comment>
<gene>
    <name evidence="3" type="ORF">WG900_11555</name>
</gene>
<dbReference type="RefSeq" id="WP_339967260.1">
    <property type="nucleotide sequence ID" value="NZ_JBBHJY010000005.1"/>
</dbReference>
<feature type="region of interest" description="Disordered" evidence="1">
    <location>
        <begin position="1"/>
        <end position="22"/>
    </location>
</feature>
<dbReference type="EMBL" id="JBBHJY010000005">
    <property type="protein sequence ID" value="MEJ6010550.1"/>
    <property type="molecule type" value="Genomic_DNA"/>
</dbReference>
<accession>A0ABU8S9T2</accession>
<evidence type="ECO:0000313" key="3">
    <source>
        <dbReference type="EMBL" id="MEJ6010550.1"/>
    </source>
</evidence>
<keyword evidence="4" id="KW-1185">Reference proteome</keyword>
<feature type="domain" description="Anti-sigma factor NepR" evidence="2">
    <location>
        <begin position="19"/>
        <end position="50"/>
    </location>
</feature>
<dbReference type="Proteomes" id="UP001379235">
    <property type="component" value="Unassembled WGS sequence"/>
</dbReference>
<dbReference type="Pfam" id="PF18557">
    <property type="entry name" value="NepR"/>
    <property type="match status" value="1"/>
</dbReference>
<dbReference type="InterPro" id="IPR041649">
    <property type="entry name" value="NepR"/>
</dbReference>
<sequence>MPPRRDPQAKTGRQGAGKQGWADGLRKLYDGVVSEPLPDSFEDLLKRLDKEGNG</sequence>